<dbReference type="InterPro" id="IPR026423">
    <property type="entry name" value="rSAM_cobopep"/>
</dbReference>
<accession>F2NHG6</accession>
<dbReference type="Pfam" id="PF13186">
    <property type="entry name" value="SPASM"/>
    <property type="match status" value="1"/>
</dbReference>
<dbReference type="InterPro" id="IPR023885">
    <property type="entry name" value="4Fe4S-binding_SPASM_dom"/>
</dbReference>
<protein>
    <submittedName>
        <fullName evidence="7">Radical SAM domain protein</fullName>
    </submittedName>
</protein>
<evidence type="ECO:0000256" key="4">
    <source>
        <dbReference type="ARBA" id="ARBA00023004"/>
    </source>
</evidence>
<evidence type="ECO:0000256" key="5">
    <source>
        <dbReference type="ARBA" id="ARBA00023014"/>
    </source>
</evidence>
<reference evidence="7 8" key="1">
    <citation type="journal article" date="2011" name="Stand. Genomic Sci.">
        <title>Complete genome sequence of the acetate-degrading sulfate reducer Desulfobacca acetoxidans type strain (ASRB2).</title>
        <authorList>
            <person name="Goker M."/>
            <person name="Teshima H."/>
            <person name="Lapidus A."/>
            <person name="Nolan M."/>
            <person name="Lucas S."/>
            <person name="Hammon N."/>
            <person name="Deshpande S."/>
            <person name="Cheng J.F."/>
            <person name="Tapia R."/>
            <person name="Han C."/>
            <person name="Goodwin L."/>
            <person name="Pitluck S."/>
            <person name="Huntemann M."/>
            <person name="Liolios K."/>
            <person name="Ivanova N."/>
            <person name="Pagani I."/>
            <person name="Mavromatis K."/>
            <person name="Ovchinikova G."/>
            <person name="Pati A."/>
            <person name="Chen A."/>
            <person name="Palaniappan K."/>
            <person name="Land M."/>
            <person name="Hauser L."/>
            <person name="Brambilla E.M."/>
            <person name="Rohde M."/>
            <person name="Spring S."/>
            <person name="Detter J.C."/>
            <person name="Woyke T."/>
            <person name="Bristow J."/>
            <person name="Eisen J.A."/>
            <person name="Markowitz V."/>
            <person name="Hugenholtz P."/>
            <person name="Kyrpides N.C."/>
            <person name="Klenk H.P."/>
        </authorList>
    </citation>
    <scope>NUCLEOTIDE SEQUENCE [LARGE SCALE GENOMIC DNA]</scope>
    <source>
        <strain evidence="8">ATCC 700848 / DSM 11109 / ASRB2</strain>
    </source>
</reference>
<dbReference type="SFLD" id="SFLDG01386">
    <property type="entry name" value="main_SPASM_domain-containing"/>
    <property type="match status" value="1"/>
</dbReference>
<dbReference type="InterPro" id="IPR007197">
    <property type="entry name" value="rSAM"/>
</dbReference>
<dbReference type="CDD" id="cd01335">
    <property type="entry name" value="Radical_SAM"/>
    <property type="match status" value="1"/>
</dbReference>
<keyword evidence="4" id="KW-0408">Iron</keyword>
<proteinExistence type="predicted"/>
<sequence length="467" mass="51990">MKPATSLAGVSANVGQGPRFSLMDIGHPDYAVLIEGDTGFWTLVPRAEAGEYLLGNFIPQIFMEHQEHFQREMQTLRFELIPSAVYFNPTERCNLNCSYCYIPSDIRLGGMDMPPLRLLQALEMLSDYFGRTLPEGVMPQIIFHGSEPMMVRDAVFAGIERYGNRFRFGIQTNGTMLDDAALAFIQAHQVSLGLSLDAPVADIADQTRKNWQGRGVYGVVAPLLDRLADYPNYSVICTVTQTNVDRLTDMVEFLHGAGVRVAMLNPVRCTQPGGRDLKPDDQVFARHFSAALERSHDLFQATGRKLVIANFANILIGIVAPLARRLMCDISPCGGGRCFFALSARGDLFPCSEFIGIPEFRGGNLFNTPVEDILRTRPFQDMTSRKVEDFEPCRSCAIRHFCGAPCPAEIYMCSQTLHAPAPYCEFYVEQAKFAFRVIAAGQVDNYVWDGWKEGTEQSFALPTISSI</sequence>
<dbReference type="Pfam" id="PF04055">
    <property type="entry name" value="Radical_SAM"/>
    <property type="match status" value="1"/>
</dbReference>
<evidence type="ECO:0000256" key="2">
    <source>
        <dbReference type="ARBA" id="ARBA00022691"/>
    </source>
</evidence>
<dbReference type="GO" id="GO:0016491">
    <property type="term" value="F:oxidoreductase activity"/>
    <property type="evidence" value="ECO:0007669"/>
    <property type="project" value="InterPro"/>
</dbReference>
<reference evidence="8" key="2">
    <citation type="submission" date="2011-03" db="EMBL/GenBank/DDBJ databases">
        <title>The complete genome of Desulfobacca acetoxidans DSM 11109.</title>
        <authorList>
            <consortium name="US DOE Joint Genome Institute (JGI-PGF)"/>
            <person name="Lucas S."/>
            <person name="Copeland A."/>
            <person name="Lapidus A."/>
            <person name="Bruce D."/>
            <person name="Goodwin L."/>
            <person name="Pitluck S."/>
            <person name="Peters L."/>
            <person name="Kyrpides N."/>
            <person name="Mavromatis K."/>
            <person name="Ivanova N."/>
            <person name="Ovchinnikova G."/>
            <person name="Teshima H."/>
            <person name="Detter J.C."/>
            <person name="Han C."/>
            <person name="Land M."/>
            <person name="Hauser L."/>
            <person name="Markowitz V."/>
            <person name="Cheng J.-F."/>
            <person name="Hugenholtz P."/>
            <person name="Woyke T."/>
            <person name="Wu D."/>
            <person name="Spring S."/>
            <person name="Schueler E."/>
            <person name="Brambilla E."/>
            <person name="Klenk H.-P."/>
            <person name="Eisen J.A."/>
        </authorList>
    </citation>
    <scope>NUCLEOTIDE SEQUENCE [LARGE SCALE GENOMIC DNA]</scope>
    <source>
        <strain evidence="8">ATCC 700848 / DSM 11109 / ASRB2</strain>
    </source>
</reference>
<keyword evidence="8" id="KW-1185">Reference proteome</keyword>
<dbReference type="RefSeq" id="WP_013706194.1">
    <property type="nucleotide sequence ID" value="NC_015388.1"/>
</dbReference>
<dbReference type="HOGENOM" id="CLU_009273_3_0_7"/>
<keyword evidence="5" id="KW-0411">Iron-sulfur</keyword>
<dbReference type="NCBIfam" id="TIGR04085">
    <property type="entry name" value="rSAM_more_4Fe4S"/>
    <property type="match status" value="1"/>
</dbReference>
<dbReference type="PROSITE" id="PS51918">
    <property type="entry name" value="RADICAL_SAM"/>
    <property type="match status" value="1"/>
</dbReference>
<dbReference type="KEGG" id="dao:Desac_1221"/>
<keyword evidence="2" id="KW-0949">S-adenosyl-L-methionine</keyword>
<dbReference type="Gene3D" id="3.20.20.70">
    <property type="entry name" value="Aldolase class I"/>
    <property type="match status" value="1"/>
</dbReference>
<dbReference type="InterPro" id="IPR013785">
    <property type="entry name" value="Aldolase_TIM"/>
</dbReference>
<gene>
    <name evidence="7" type="ordered locus">Desac_1221</name>
</gene>
<dbReference type="SUPFAM" id="SSF102114">
    <property type="entry name" value="Radical SAM enzymes"/>
    <property type="match status" value="1"/>
</dbReference>
<evidence type="ECO:0000259" key="6">
    <source>
        <dbReference type="PROSITE" id="PS51918"/>
    </source>
</evidence>
<dbReference type="AlphaFoldDB" id="F2NHG6"/>
<dbReference type="STRING" id="880072.Desac_1221"/>
<dbReference type="EMBL" id="CP002629">
    <property type="protein sequence ID" value="AEB09082.1"/>
    <property type="molecule type" value="Genomic_DNA"/>
</dbReference>
<evidence type="ECO:0000313" key="8">
    <source>
        <dbReference type="Proteomes" id="UP000000483"/>
    </source>
</evidence>
<dbReference type="SFLD" id="SFLDG01384">
    <property type="entry name" value="thioether_bond_formation_requi"/>
    <property type="match status" value="1"/>
</dbReference>
<dbReference type="SFLD" id="SFLDG01067">
    <property type="entry name" value="SPASM/twitch_domain_containing"/>
    <property type="match status" value="1"/>
</dbReference>
<dbReference type="SFLD" id="SFLDS00029">
    <property type="entry name" value="Radical_SAM"/>
    <property type="match status" value="1"/>
</dbReference>
<dbReference type="NCBIfam" id="TIGR04163">
    <property type="entry name" value="rSAM_cobopep"/>
    <property type="match status" value="1"/>
</dbReference>
<dbReference type="Proteomes" id="UP000000483">
    <property type="component" value="Chromosome"/>
</dbReference>
<organism evidence="7 8">
    <name type="scientific">Desulfobacca acetoxidans (strain ATCC 700848 / DSM 11109 / ASRB2)</name>
    <dbReference type="NCBI Taxonomy" id="880072"/>
    <lineage>
        <taxon>Bacteria</taxon>
        <taxon>Pseudomonadati</taxon>
        <taxon>Thermodesulfobacteriota</taxon>
        <taxon>Desulfobaccia</taxon>
        <taxon>Desulfobaccales</taxon>
        <taxon>Desulfobaccaceae</taxon>
        <taxon>Desulfobacca</taxon>
    </lineage>
</organism>
<dbReference type="eggNOG" id="COG0641">
    <property type="taxonomic scope" value="Bacteria"/>
</dbReference>
<dbReference type="InterPro" id="IPR023867">
    <property type="entry name" value="Sulphatase_maturase_rSAM"/>
</dbReference>
<keyword evidence="3" id="KW-0479">Metal-binding</keyword>
<feature type="domain" description="Radical SAM core" evidence="6">
    <location>
        <begin position="79"/>
        <end position="305"/>
    </location>
</feature>
<evidence type="ECO:0000256" key="3">
    <source>
        <dbReference type="ARBA" id="ARBA00022723"/>
    </source>
</evidence>
<dbReference type="PANTHER" id="PTHR43273:SF8">
    <property type="entry name" value="RADICAL SAM DOMAIN PROTEIN"/>
    <property type="match status" value="1"/>
</dbReference>
<dbReference type="PANTHER" id="PTHR43273">
    <property type="entry name" value="ANAEROBIC SULFATASE-MATURATING ENZYME HOMOLOG ASLB-RELATED"/>
    <property type="match status" value="1"/>
</dbReference>
<name>F2NHG6_DESAR</name>
<evidence type="ECO:0000256" key="1">
    <source>
        <dbReference type="ARBA" id="ARBA00001966"/>
    </source>
</evidence>
<evidence type="ECO:0000313" key="7">
    <source>
        <dbReference type="EMBL" id="AEB09082.1"/>
    </source>
</evidence>
<dbReference type="GO" id="GO:0051536">
    <property type="term" value="F:iron-sulfur cluster binding"/>
    <property type="evidence" value="ECO:0007669"/>
    <property type="project" value="UniProtKB-KW"/>
</dbReference>
<dbReference type="GO" id="GO:0046872">
    <property type="term" value="F:metal ion binding"/>
    <property type="evidence" value="ECO:0007669"/>
    <property type="project" value="UniProtKB-KW"/>
</dbReference>
<comment type="cofactor">
    <cofactor evidence="1">
        <name>[4Fe-4S] cluster</name>
        <dbReference type="ChEBI" id="CHEBI:49883"/>
    </cofactor>
</comment>
<dbReference type="InterPro" id="IPR058240">
    <property type="entry name" value="rSAM_sf"/>
</dbReference>